<dbReference type="EMBL" id="MLYK01000040">
    <property type="protein sequence ID" value="OJS94506.1"/>
    <property type="molecule type" value="Genomic_DNA"/>
</dbReference>
<gene>
    <name evidence="1" type="ORF">BKK64_17485</name>
</gene>
<comment type="caution">
    <text evidence="1">The sequence shown here is derived from an EMBL/GenBank/DDBJ whole genome shotgun (WGS) entry which is preliminary data.</text>
</comment>
<sequence length="248" mass="28920">MMTDAERYHSFNSVKQSTNVLVSQWQKRWLTGFKYDASTIEFFPPKPFINLSSMQQAALLKNIRYVHHAVLASVFQMTPENKKVPFDVVDNLILEQLNHYNRKLGLCIYASALLYCLLREEFALDNKHLKYVQGFARTKPSKNYKLPSTGEGSDLMHTLHAFVLYQNSVIDTSTIQLEKYLDFSLKPPFVLGEQGYKEETFTYHGFKEYPQTPLKYAKNFAKEVGMTYKEWITHHQTQAKIFSQVKVH</sequence>
<proteinExistence type="predicted"/>
<name>A0A9X5VBI1_BACCE</name>
<reference evidence="1 2" key="1">
    <citation type="submission" date="2016-10" db="EMBL/GenBank/DDBJ databases">
        <title>Draft Genome Sequence of one Bacillus cereus strain isolated from pooled breast milk.</title>
        <authorList>
            <person name="Woudstra C."/>
            <person name="Chamoin A."/>
            <person name="Gentil S."/>
            <person name="Rambeloson T."/>
            <person name="Delannoye S."/>
            <person name="Heinnekine J.A."/>
            <person name="Herbin S."/>
            <person name="Fach P."/>
        </authorList>
    </citation>
    <scope>NUCLEOTIDE SEQUENCE [LARGE SCALE GENOMIC DNA]</scope>
    <source>
        <strain evidence="1 2">16SBCL1279</strain>
    </source>
</reference>
<dbReference type="AlphaFoldDB" id="A0A9X5VBI1"/>
<dbReference type="Proteomes" id="UP000184161">
    <property type="component" value="Unassembled WGS sequence"/>
</dbReference>
<protein>
    <submittedName>
        <fullName evidence="1">Uncharacterized protein</fullName>
    </submittedName>
</protein>
<dbReference type="RefSeq" id="WP_000988042.1">
    <property type="nucleotide sequence ID" value="NZ_CP014486.1"/>
</dbReference>
<organism evidence="1 2">
    <name type="scientific">Bacillus cereus</name>
    <dbReference type="NCBI Taxonomy" id="1396"/>
    <lineage>
        <taxon>Bacteria</taxon>
        <taxon>Bacillati</taxon>
        <taxon>Bacillota</taxon>
        <taxon>Bacilli</taxon>
        <taxon>Bacillales</taxon>
        <taxon>Bacillaceae</taxon>
        <taxon>Bacillus</taxon>
        <taxon>Bacillus cereus group</taxon>
    </lineage>
</organism>
<accession>A0A9X5VBI1</accession>
<evidence type="ECO:0000313" key="2">
    <source>
        <dbReference type="Proteomes" id="UP000184161"/>
    </source>
</evidence>
<evidence type="ECO:0000313" key="1">
    <source>
        <dbReference type="EMBL" id="OJS94506.1"/>
    </source>
</evidence>